<dbReference type="AlphaFoldDB" id="A0A854WKD2"/>
<evidence type="ECO:0008006" key="4">
    <source>
        <dbReference type="Google" id="ProtNLM"/>
    </source>
</evidence>
<reference evidence="2 3" key="1">
    <citation type="submission" date="2016-06" db="EMBL/GenBank/DDBJ databases">
        <authorList>
            <person name="Haines A.N."/>
            <person name="Council K.R."/>
        </authorList>
    </citation>
    <scope>NUCLEOTIDE SEQUENCE [LARGE SCALE GENOMIC DNA]</scope>
    <source>
        <strain evidence="2 3">SP158-29</strain>
    </source>
</reference>
<gene>
    <name evidence="2" type="ORF">A9Y57_01751</name>
</gene>
<feature type="transmembrane region" description="Helical" evidence="1">
    <location>
        <begin position="93"/>
        <end position="111"/>
    </location>
</feature>
<evidence type="ECO:0000313" key="2">
    <source>
        <dbReference type="EMBL" id="PCH11447.1"/>
    </source>
</evidence>
<accession>A0A854WKD2</accession>
<evidence type="ECO:0000256" key="1">
    <source>
        <dbReference type="SAM" id="Phobius"/>
    </source>
</evidence>
<name>A0A854WKD2_9STRE</name>
<dbReference type="Proteomes" id="UP000217465">
    <property type="component" value="Unassembled WGS sequence"/>
</dbReference>
<keyword evidence="1" id="KW-0812">Transmembrane</keyword>
<organism evidence="2 3">
    <name type="scientific">Streptococcus parauberis</name>
    <dbReference type="NCBI Taxonomy" id="1348"/>
    <lineage>
        <taxon>Bacteria</taxon>
        <taxon>Bacillati</taxon>
        <taxon>Bacillota</taxon>
        <taxon>Bacilli</taxon>
        <taxon>Lactobacillales</taxon>
        <taxon>Streptococcaceae</taxon>
        <taxon>Streptococcus</taxon>
    </lineage>
</organism>
<keyword evidence="1" id="KW-0472">Membrane</keyword>
<comment type="caution">
    <text evidence="2">The sequence shown here is derived from an EMBL/GenBank/DDBJ whole genome shotgun (WGS) entry which is preliminary data.</text>
</comment>
<dbReference type="RefSeq" id="WP_096633811.1">
    <property type="nucleotide sequence ID" value="NZ_LHAE01000006.1"/>
</dbReference>
<evidence type="ECO:0000313" key="3">
    <source>
        <dbReference type="Proteomes" id="UP000217465"/>
    </source>
</evidence>
<protein>
    <recommendedName>
        <fullName evidence="4">Cell shape-determining protein</fullName>
    </recommendedName>
</protein>
<sequence length="562" mass="63430">MKKMMTSGQVIVSILIIVGYYWNNLPPINIFSGDFWLFLIFILFIIAVNIVLSSYSQGFSMLFSSKNPGTAKPLNGKKDVTAYFNPFLGKVKWIVITIIAIAMGLGLLSFINTRVFRAKSYANVIKVKNADFKKDFPETNISTLALLDRESAEKIGDTYLGTIDKVSQFGISDDYRQITIGKQPYRVSPLQYKSFWKWLTNRTEGINYYVKVNQTTGKAELEKLQKPMKYSDSEFMFRDTMRHLRFLHPFTIFADPSFEVDDQGNPYYVATTYKPKFGLSSPDPTGVILLDAVTGKTKHYKLGHIPEWVDRVYSAENVIQRVDDHYTYHNGYWNTVFSQAGVKNTTDSYNYITIGSDIYLYTGITSATADSSNLGFILVNMRTREITNYKLASATETSAMKSAEGEVQEKNYTATAPTLVKLNNKAFYLVSLKDEASLVKSYALVDAEDYQQVTVNNDIETLISQFTDRDTSGLTTLSPSNKKVEKVSGTIEQVASQTISGTTIYYIMTEGKVYKIRASRETSDYLPFVKAGDQFTAELGEANYLQNFKLTLEKSTTSNQTN</sequence>
<feature type="transmembrane region" description="Helical" evidence="1">
    <location>
        <begin position="35"/>
        <end position="55"/>
    </location>
</feature>
<dbReference type="EMBL" id="NSGR01000009">
    <property type="protein sequence ID" value="PCH11447.1"/>
    <property type="molecule type" value="Genomic_DNA"/>
</dbReference>
<keyword evidence="1" id="KW-1133">Transmembrane helix</keyword>
<proteinExistence type="predicted"/>
<feature type="transmembrane region" description="Helical" evidence="1">
    <location>
        <begin position="6"/>
        <end position="23"/>
    </location>
</feature>